<evidence type="ECO:0000313" key="7">
    <source>
        <dbReference type="Proteomes" id="UP000031843"/>
    </source>
</evidence>
<dbReference type="GO" id="GO:0003700">
    <property type="term" value="F:DNA-binding transcription factor activity"/>
    <property type="evidence" value="ECO:0007669"/>
    <property type="project" value="InterPro"/>
</dbReference>
<dbReference type="KEGG" id="cbw:RR42_m1943"/>
<accession>A0A0C4Y8Q6</accession>
<dbReference type="Pfam" id="PF00126">
    <property type="entry name" value="HTH_1"/>
    <property type="match status" value="1"/>
</dbReference>
<dbReference type="OrthoDB" id="646694at2"/>
<dbReference type="STRING" id="68895.RR42_m1943"/>
<dbReference type="InterPro" id="IPR036390">
    <property type="entry name" value="WH_DNA-bd_sf"/>
</dbReference>
<name>A0A0C4Y8Q6_9BURK</name>
<dbReference type="FunFam" id="1.10.10.10:FF:000001">
    <property type="entry name" value="LysR family transcriptional regulator"/>
    <property type="match status" value="1"/>
</dbReference>
<gene>
    <name evidence="6" type="ORF">RR42_m1943</name>
</gene>
<dbReference type="Gene3D" id="3.40.190.10">
    <property type="entry name" value="Periplasmic binding protein-like II"/>
    <property type="match status" value="2"/>
</dbReference>
<dbReference type="GO" id="GO:0003677">
    <property type="term" value="F:DNA binding"/>
    <property type="evidence" value="ECO:0007669"/>
    <property type="project" value="UniProtKB-KW"/>
</dbReference>
<evidence type="ECO:0000256" key="2">
    <source>
        <dbReference type="ARBA" id="ARBA00023015"/>
    </source>
</evidence>
<dbReference type="PRINTS" id="PR00039">
    <property type="entry name" value="HTHLYSR"/>
</dbReference>
<keyword evidence="2" id="KW-0805">Transcription regulation</keyword>
<dbReference type="GO" id="GO:0032993">
    <property type="term" value="C:protein-DNA complex"/>
    <property type="evidence" value="ECO:0007669"/>
    <property type="project" value="TreeGrafter"/>
</dbReference>
<dbReference type="AlphaFoldDB" id="A0A0C4Y8Q6"/>
<keyword evidence="4" id="KW-0804">Transcription</keyword>
<reference evidence="6 7" key="1">
    <citation type="journal article" date="2015" name="Genome Announc.">
        <title>Complete Genome Sequence of Cupriavidus basilensis 4G11, Isolated from the Oak Ridge Field Research Center Site.</title>
        <authorList>
            <person name="Ray J."/>
            <person name="Waters R.J."/>
            <person name="Skerker J.M."/>
            <person name="Kuehl J.V."/>
            <person name="Price M.N."/>
            <person name="Huang J."/>
            <person name="Chakraborty R."/>
            <person name="Arkin A.P."/>
            <person name="Deutschbauer A."/>
        </authorList>
    </citation>
    <scope>NUCLEOTIDE SEQUENCE [LARGE SCALE GENOMIC DNA]</scope>
    <source>
        <strain evidence="6">4G11</strain>
    </source>
</reference>
<evidence type="ECO:0000313" key="6">
    <source>
        <dbReference type="EMBL" id="AJG19338.1"/>
    </source>
</evidence>
<dbReference type="InterPro" id="IPR005119">
    <property type="entry name" value="LysR_subst-bd"/>
</dbReference>
<keyword evidence="3" id="KW-0238">DNA-binding</keyword>
<protein>
    <submittedName>
        <fullName evidence="6">Putative LysR-family transcriptional regulator</fullName>
    </submittedName>
</protein>
<evidence type="ECO:0000256" key="4">
    <source>
        <dbReference type="ARBA" id="ARBA00023163"/>
    </source>
</evidence>
<evidence type="ECO:0000259" key="5">
    <source>
        <dbReference type="PROSITE" id="PS50931"/>
    </source>
</evidence>
<dbReference type="Proteomes" id="UP000031843">
    <property type="component" value="Chromosome main"/>
</dbReference>
<evidence type="ECO:0000256" key="1">
    <source>
        <dbReference type="ARBA" id="ARBA00009437"/>
    </source>
</evidence>
<dbReference type="Gene3D" id="1.10.10.10">
    <property type="entry name" value="Winged helix-like DNA-binding domain superfamily/Winged helix DNA-binding domain"/>
    <property type="match status" value="1"/>
</dbReference>
<dbReference type="InterPro" id="IPR036388">
    <property type="entry name" value="WH-like_DNA-bd_sf"/>
</dbReference>
<dbReference type="Pfam" id="PF03466">
    <property type="entry name" value="LysR_substrate"/>
    <property type="match status" value="1"/>
</dbReference>
<sequence>MDLKQLECFLAVARELHFGRAAAKLYVSQSSVSEAVKALEHALGGLLFDRTSRRVALTPLGETLRNGAAPAIIQLKASIEDCKQQAAGKPRLLKIGFLGGGLYELHQPFVTEAKAAHPEIELEFVELTYVTHYAAVSDGTVDAAFCRLPLGADGLRHGPVIMRDQRMLCVPQDHALAATGLVDPELLAQERLVRMVPGSVNQEWQDYHFPHHTPQGKPIGEGPVIRTIREAIAAVGTKQALLMLTKRAASYYATPQIAFVEIDLPAMPSALVWRADDRRPIIQELNALLLRIGSRYGIAPA</sequence>
<dbReference type="PANTHER" id="PTHR30346:SF0">
    <property type="entry name" value="HCA OPERON TRANSCRIPTIONAL ACTIVATOR HCAR"/>
    <property type="match status" value="1"/>
</dbReference>
<dbReference type="PANTHER" id="PTHR30346">
    <property type="entry name" value="TRANSCRIPTIONAL DUAL REGULATOR HCAR-RELATED"/>
    <property type="match status" value="1"/>
</dbReference>
<dbReference type="EMBL" id="CP010536">
    <property type="protein sequence ID" value="AJG19338.1"/>
    <property type="molecule type" value="Genomic_DNA"/>
</dbReference>
<comment type="similarity">
    <text evidence="1">Belongs to the LysR transcriptional regulatory family.</text>
</comment>
<dbReference type="InterPro" id="IPR000847">
    <property type="entry name" value="LysR_HTH_N"/>
</dbReference>
<organism evidence="6 7">
    <name type="scientific">Cupriavidus basilensis</name>
    <dbReference type="NCBI Taxonomy" id="68895"/>
    <lineage>
        <taxon>Bacteria</taxon>
        <taxon>Pseudomonadati</taxon>
        <taxon>Pseudomonadota</taxon>
        <taxon>Betaproteobacteria</taxon>
        <taxon>Burkholderiales</taxon>
        <taxon>Burkholderiaceae</taxon>
        <taxon>Cupriavidus</taxon>
    </lineage>
</organism>
<dbReference type="SUPFAM" id="SSF46785">
    <property type="entry name" value="Winged helix' DNA-binding domain"/>
    <property type="match status" value="1"/>
</dbReference>
<dbReference type="SUPFAM" id="SSF53850">
    <property type="entry name" value="Periplasmic binding protein-like II"/>
    <property type="match status" value="1"/>
</dbReference>
<proteinExistence type="inferred from homology"/>
<feature type="domain" description="HTH lysR-type" evidence="5">
    <location>
        <begin position="1"/>
        <end position="58"/>
    </location>
</feature>
<keyword evidence="7" id="KW-1185">Reference proteome</keyword>
<evidence type="ECO:0000256" key="3">
    <source>
        <dbReference type="ARBA" id="ARBA00023125"/>
    </source>
</evidence>
<dbReference type="PROSITE" id="PS50931">
    <property type="entry name" value="HTH_LYSR"/>
    <property type="match status" value="1"/>
</dbReference>
<dbReference type="RefSeq" id="WP_043346094.1">
    <property type="nucleotide sequence ID" value="NZ_CP010536.1"/>
</dbReference>